<name>A0A0C1D032_9FLAO</name>
<evidence type="ECO:0000313" key="3">
    <source>
        <dbReference type="Proteomes" id="UP000031473"/>
    </source>
</evidence>
<dbReference type="Proteomes" id="UP000031473">
    <property type="component" value="Unassembled WGS sequence"/>
</dbReference>
<feature type="transmembrane region" description="Helical" evidence="1">
    <location>
        <begin position="7"/>
        <end position="25"/>
    </location>
</feature>
<sequence length="90" mass="10981">MQKLKKYFIPILSGLILIFNFWYIFELFRGFSYIKEIRANVDLLEKYIWINLNISIFLIICNSFFIAFLSLMSCTKILTYFKNKYSFFKE</sequence>
<feature type="transmembrane region" description="Helical" evidence="1">
    <location>
        <begin position="48"/>
        <end position="72"/>
    </location>
</feature>
<comment type="caution">
    <text evidence="2">The sequence shown here is derived from an EMBL/GenBank/DDBJ whole genome shotgun (WGS) entry which is preliminary data.</text>
</comment>
<accession>A0A0C1D032</accession>
<protein>
    <submittedName>
        <fullName evidence="2">Uncharacterized protein</fullName>
    </submittedName>
</protein>
<keyword evidence="1" id="KW-0472">Membrane</keyword>
<dbReference type="EMBL" id="JSYL01000002">
    <property type="protein sequence ID" value="KIA90051.1"/>
    <property type="molecule type" value="Genomic_DNA"/>
</dbReference>
<keyword evidence="1" id="KW-1133">Transmembrane helix</keyword>
<keyword evidence="3" id="KW-1185">Reference proteome</keyword>
<proteinExistence type="predicted"/>
<reference evidence="2 3" key="1">
    <citation type="submission" date="2014-10" db="EMBL/GenBank/DDBJ databases">
        <title>Kaistella jeonii genome.</title>
        <authorList>
            <person name="Clayton J.T."/>
            <person name="Newman J.D."/>
        </authorList>
    </citation>
    <scope>NUCLEOTIDE SEQUENCE [LARGE SCALE GENOMIC DNA]</scope>
    <source>
        <strain evidence="2 3">DSM 17048</strain>
    </source>
</reference>
<gene>
    <name evidence="2" type="ORF">OA86_05495</name>
</gene>
<dbReference type="AlphaFoldDB" id="A0A0C1D032"/>
<keyword evidence="1" id="KW-0812">Transmembrane</keyword>
<organism evidence="2 3">
    <name type="scientific">Kaistella jeonii</name>
    <dbReference type="NCBI Taxonomy" id="266749"/>
    <lineage>
        <taxon>Bacteria</taxon>
        <taxon>Pseudomonadati</taxon>
        <taxon>Bacteroidota</taxon>
        <taxon>Flavobacteriia</taxon>
        <taxon>Flavobacteriales</taxon>
        <taxon>Weeksellaceae</taxon>
        <taxon>Chryseobacterium group</taxon>
        <taxon>Kaistella</taxon>
    </lineage>
</organism>
<evidence type="ECO:0000313" key="2">
    <source>
        <dbReference type="EMBL" id="KIA90051.1"/>
    </source>
</evidence>
<evidence type="ECO:0000256" key="1">
    <source>
        <dbReference type="SAM" id="Phobius"/>
    </source>
</evidence>